<dbReference type="EMBL" id="BARW01000895">
    <property type="protein sequence ID" value="GAI70717.1"/>
    <property type="molecule type" value="Genomic_DNA"/>
</dbReference>
<dbReference type="InterPro" id="IPR035902">
    <property type="entry name" value="Nuc_phospho_transferase"/>
</dbReference>
<evidence type="ECO:0000313" key="3">
    <source>
        <dbReference type="EMBL" id="GAI70717.1"/>
    </source>
</evidence>
<gene>
    <name evidence="3" type="ORF">S12H4_03255</name>
</gene>
<keyword evidence="1" id="KW-0328">Glycosyltransferase</keyword>
<reference evidence="3" key="1">
    <citation type="journal article" date="2014" name="Front. Microbiol.">
        <title>High frequency of phylogenetically diverse reductive dehalogenase-homologous genes in deep subseafloor sedimentary metagenomes.</title>
        <authorList>
            <person name="Kawai M."/>
            <person name="Futagami T."/>
            <person name="Toyoda A."/>
            <person name="Takaki Y."/>
            <person name="Nishi S."/>
            <person name="Hori S."/>
            <person name="Arai W."/>
            <person name="Tsubouchi T."/>
            <person name="Morono Y."/>
            <person name="Uchiyama I."/>
            <person name="Ito T."/>
            <person name="Fujiyama A."/>
            <person name="Inagaki F."/>
            <person name="Takami H."/>
        </authorList>
    </citation>
    <scope>NUCLEOTIDE SEQUENCE</scope>
    <source>
        <strain evidence="3">Expedition CK06-06</strain>
    </source>
</reference>
<evidence type="ECO:0000256" key="1">
    <source>
        <dbReference type="ARBA" id="ARBA00022676"/>
    </source>
</evidence>
<sequence>MRSGKAYEKMKRIIEAQGGNPDLEPKDIKIGP</sequence>
<name>X1QQ94_9ZZZZ</name>
<dbReference type="Gene3D" id="3.40.1030.10">
    <property type="entry name" value="Nucleoside phosphorylase/phosphoribosyltransferase catalytic domain"/>
    <property type="match status" value="1"/>
</dbReference>
<dbReference type="GO" id="GO:0016757">
    <property type="term" value="F:glycosyltransferase activity"/>
    <property type="evidence" value="ECO:0007669"/>
    <property type="project" value="UniProtKB-KW"/>
</dbReference>
<comment type="caution">
    <text evidence="3">The sequence shown here is derived from an EMBL/GenBank/DDBJ whole genome shotgun (WGS) entry which is preliminary data.</text>
</comment>
<keyword evidence="2" id="KW-0808">Transferase</keyword>
<organism evidence="3">
    <name type="scientific">marine sediment metagenome</name>
    <dbReference type="NCBI Taxonomy" id="412755"/>
    <lineage>
        <taxon>unclassified sequences</taxon>
        <taxon>metagenomes</taxon>
        <taxon>ecological metagenomes</taxon>
    </lineage>
</organism>
<accession>X1QQ94</accession>
<protein>
    <submittedName>
        <fullName evidence="3">Uncharacterized protein</fullName>
    </submittedName>
</protein>
<proteinExistence type="predicted"/>
<evidence type="ECO:0000256" key="2">
    <source>
        <dbReference type="ARBA" id="ARBA00022679"/>
    </source>
</evidence>
<feature type="non-terminal residue" evidence="3">
    <location>
        <position position="32"/>
    </location>
</feature>
<dbReference type="AlphaFoldDB" id="X1QQ94"/>